<dbReference type="Proteomes" id="UP001164718">
    <property type="component" value="Chromosome"/>
</dbReference>
<dbReference type="AlphaFoldDB" id="A0A9E8LY12"/>
<evidence type="ECO:0000256" key="1">
    <source>
        <dbReference type="ARBA" id="ARBA00005417"/>
    </source>
</evidence>
<dbReference type="InterPro" id="IPR003593">
    <property type="entry name" value="AAA+_ATPase"/>
</dbReference>
<evidence type="ECO:0000313" key="6">
    <source>
        <dbReference type="EMBL" id="WAA11141.1"/>
    </source>
</evidence>
<dbReference type="Gene3D" id="3.40.50.300">
    <property type="entry name" value="P-loop containing nucleotide triphosphate hydrolases"/>
    <property type="match status" value="1"/>
</dbReference>
<accession>A0A9E8LY12</accession>
<protein>
    <submittedName>
        <fullName evidence="6">ABC transporter ATP-binding protein</fullName>
    </submittedName>
</protein>
<sequence>MNNVHPILSVNELIITYKNGAGIRNINFDIYPGDFVALVGSNGAGKSTLLNGLSGIQEITGGTIIYDDHYIENNKPYRILGFSPQNQVIDWYLNVFDNVLLGPLLAGFDKKRSEEMALKALNKVNLQQKSKHMVDQLSGGQQQRVQIARAIAHEPILYVLDEPTTGLDAESSELFLQYLEESIHHRECAVIISSHDLNLLENYCNKMIYIENGEIVYFGLISEFVEMNNQTARFAIEYKGELNNALSKLESDDEINIIHTKPLVLDMNKKMRISNIISLIEHEVEIVNIHHEPVSLRETYLRLKSVKGEQINERK</sequence>
<dbReference type="PROSITE" id="PS00211">
    <property type="entry name" value="ABC_TRANSPORTER_1"/>
    <property type="match status" value="1"/>
</dbReference>
<comment type="similarity">
    <text evidence="1">Belongs to the ABC transporter superfamily.</text>
</comment>
<name>A0A9E8LY12_9BACI</name>
<reference evidence="6" key="1">
    <citation type="submission" date="2022-09" db="EMBL/GenBank/DDBJ databases">
        <title>Complete Genomes of Fervidibacillus albus and Fervidibacillus halotolerans isolated from tidal flat sediments.</title>
        <authorList>
            <person name="Kwon K.K."/>
            <person name="Yang S.-H."/>
            <person name="Park M.J."/>
            <person name="Oh H.-M."/>
        </authorList>
    </citation>
    <scope>NUCLEOTIDE SEQUENCE</scope>
    <source>
        <strain evidence="6">MEBiC13591</strain>
    </source>
</reference>
<dbReference type="Pfam" id="PF00005">
    <property type="entry name" value="ABC_tran"/>
    <property type="match status" value="1"/>
</dbReference>
<keyword evidence="7" id="KW-1185">Reference proteome</keyword>
<dbReference type="InterPro" id="IPR003439">
    <property type="entry name" value="ABC_transporter-like_ATP-bd"/>
</dbReference>
<dbReference type="SMART" id="SM00382">
    <property type="entry name" value="AAA"/>
    <property type="match status" value="1"/>
</dbReference>
<dbReference type="InterPro" id="IPR027417">
    <property type="entry name" value="P-loop_NTPase"/>
</dbReference>
<proteinExistence type="inferred from homology"/>
<dbReference type="SUPFAM" id="SSF52540">
    <property type="entry name" value="P-loop containing nucleoside triphosphate hydrolases"/>
    <property type="match status" value="1"/>
</dbReference>
<keyword evidence="3" id="KW-0547">Nucleotide-binding</keyword>
<organism evidence="6 7">
    <name type="scientific">Fervidibacillus albus</name>
    <dbReference type="NCBI Taxonomy" id="2980026"/>
    <lineage>
        <taxon>Bacteria</taxon>
        <taxon>Bacillati</taxon>
        <taxon>Bacillota</taxon>
        <taxon>Bacilli</taxon>
        <taxon>Bacillales</taxon>
        <taxon>Bacillaceae</taxon>
        <taxon>Fervidibacillus</taxon>
    </lineage>
</organism>
<evidence type="ECO:0000256" key="3">
    <source>
        <dbReference type="ARBA" id="ARBA00022741"/>
    </source>
</evidence>
<dbReference type="InterPro" id="IPR050153">
    <property type="entry name" value="Metal_Ion_Import_ABC"/>
</dbReference>
<evidence type="ECO:0000256" key="2">
    <source>
        <dbReference type="ARBA" id="ARBA00022448"/>
    </source>
</evidence>
<keyword evidence="4 6" id="KW-0067">ATP-binding</keyword>
<evidence type="ECO:0000256" key="4">
    <source>
        <dbReference type="ARBA" id="ARBA00022840"/>
    </source>
</evidence>
<dbReference type="GO" id="GO:0016887">
    <property type="term" value="F:ATP hydrolysis activity"/>
    <property type="evidence" value="ECO:0007669"/>
    <property type="project" value="InterPro"/>
</dbReference>
<keyword evidence="2" id="KW-0813">Transport</keyword>
<dbReference type="KEGG" id="faf:OE104_07565"/>
<dbReference type="PANTHER" id="PTHR42734">
    <property type="entry name" value="METAL TRANSPORT SYSTEM ATP-BINDING PROTEIN TM_0124-RELATED"/>
    <property type="match status" value="1"/>
</dbReference>
<dbReference type="RefSeq" id="WP_275418964.1">
    <property type="nucleotide sequence ID" value="NZ_CP106878.1"/>
</dbReference>
<dbReference type="EMBL" id="CP106878">
    <property type="protein sequence ID" value="WAA11141.1"/>
    <property type="molecule type" value="Genomic_DNA"/>
</dbReference>
<evidence type="ECO:0000313" key="7">
    <source>
        <dbReference type="Proteomes" id="UP001164718"/>
    </source>
</evidence>
<dbReference type="InterPro" id="IPR017871">
    <property type="entry name" value="ABC_transporter-like_CS"/>
</dbReference>
<evidence type="ECO:0000259" key="5">
    <source>
        <dbReference type="PROSITE" id="PS50893"/>
    </source>
</evidence>
<gene>
    <name evidence="6" type="ORF">OE104_07565</name>
</gene>
<feature type="domain" description="ABC transporter" evidence="5">
    <location>
        <begin position="8"/>
        <end position="237"/>
    </location>
</feature>
<dbReference type="PANTHER" id="PTHR42734:SF6">
    <property type="entry name" value="MOLYBDATE IMPORT ATP-BINDING PROTEIN MOLC"/>
    <property type="match status" value="1"/>
</dbReference>
<dbReference type="PROSITE" id="PS50893">
    <property type="entry name" value="ABC_TRANSPORTER_2"/>
    <property type="match status" value="1"/>
</dbReference>
<dbReference type="GO" id="GO:0005524">
    <property type="term" value="F:ATP binding"/>
    <property type="evidence" value="ECO:0007669"/>
    <property type="project" value="UniProtKB-KW"/>
</dbReference>